<dbReference type="EMBL" id="BLXO01000001">
    <property type="protein sequence ID" value="GFN45259.1"/>
    <property type="molecule type" value="Genomic_DNA"/>
</dbReference>
<gene>
    <name evidence="1" type="ORF">RINTU1_03270</name>
</gene>
<evidence type="ECO:0000313" key="1">
    <source>
        <dbReference type="EMBL" id="GFN45259.1"/>
    </source>
</evidence>
<name>A0A6L2ZL35_9ENTR</name>
<protein>
    <submittedName>
        <fullName evidence="1">Uncharacterized protein</fullName>
    </submittedName>
</protein>
<organism evidence="1 2">
    <name type="scientific">Candidatus Regiella insecticola</name>
    <dbReference type="NCBI Taxonomy" id="138073"/>
    <lineage>
        <taxon>Bacteria</taxon>
        <taxon>Pseudomonadati</taxon>
        <taxon>Pseudomonadota</taxon>
        <taxon>Gammaproteobacteria</taxon>
        <taxon>Enterobacterales</taxon>
        <taxon>Enterobacteriaceae</taxon>
        <taxon>aphid secondary symbionts</taxon>
        <taxon>Candidatus Regiella</taxon>
    </lineage>
</organism>
<reference evidence="1 2" key="1">
    <citation type="submission" date="2020-06" db="EMBL/GenBank/DDBJ databases">
        <title>The genome sequence of Candidatus Regiella insecticola strain Tut.</title>
        <authorList>
            <person name="Nikoh N."/>
            <person name="Tsuchida T."/>
            <person name="Koga R."/>
            <person name="Oshima K."/>
            <person name="Hattori M."/>
            <person name="Fukatsu T."/>
        </authorList>
    </citation>
    <scope>NUCLEOTIDE SEQUENCE [LARGE SCALE GENOMIC DNA]</scope>
    <source>
        <strain evidence="1 2">Tut</strain>
    </source>
</reference>
<accession>A0A6L2ZL35</accession>
<comment type="caution">
    <text evidence="1">The sequence shown here is derived from an EMBL/GenBank/DDBJ whole genome shotgun (WGS) entry which is preliminary data.</text>
</comment>
<dbReference type="Proteomes" id="UP000504714">
    <property type="component" value="Unassembled WGS sequence"/>
</dbReference>
<sequence>MKKKLLFSHKLNQFLMYKTLQCGVFLFKKAVGKNNAVAK</sequence>
<evidence type="ECO:0000313" key="2">
    <source>
        <dbReference type="Proteomes" id="UP000504714"/>
    </source>
</evidence>
<dbReference type="AlphaFoldDB" id="A0A6L2ZL35"/>
<proteinExistence type="predicted"/>